<evidence type="ECO:0000256" key="2">
    <source>
        <dbReference type="SAM" id="SignalP"/>
    </source>
</evidence>
<accession>A0ABR2MDF4</accession>
<protein>
    <submittedName>
        <fullName evidence="3">Uncharacterized protein</fullName>
    </submittedName>
</protein>
<reference evidence="3 4" key="1">
    <citation type="journal article" date="2022" name="Nat. Plants">
        <title>Genomes of leafy and leafless Platanthera orchids illuminate the evolution of mycoheterotrophy.</title>
        <authorList>
            <person name="Li M.H."/>
            <person name="Liu K.W."/>
            <person name="Li Z."/>
            <person name="Lu H.C."/>
            <person name="Ye Q.L."/>
            <person name="Zhang D."/>
            <person name="Wang J.Y."/>
            <person name="Li Y.F."/>
            <person name="Zhong Z.M."/>
            <person name="Liu X."/>
            <person name="Yu X."/>
            <person name="Liu D.K."/>
            <person name="Tu X.D."/>
            <person name="Liu B."/>
            <person name="Hao Y."/>
            <person name="Liao X.Y."/>
            <person name="Jiang Y.T."/>
            <person name="Sun W.H."/>
            <person name="Chen J."/>
            <person name="Chen Y.Q."/>
            <person name="Ai Y."/>
            <person name="Zhai J.W."/>
            <person name="Wu S.S."/>
            <person name="Zhou Z."/>
            <person name="Hsiao Y.Y."/>
            <person name="Wu W.L."/>
            <person name="Chen Y.Y."/>
            <person name="Lin Y.F."/>
            <person name="Hsu J.L."/>
            <person name="Li C.Y."/>
            <person name="Wang Z.W."/>
            <person name="Zhao X."/>
            <person name="Zhong W.Y."/>
            <person name="Ma X.K."/>
            <person name="Ma L."/>
            <person name="Huang J."/>
            <person name="Chen G.Z."/>
            <person name="Huang M.Z."/>
            <person name="Huang L."/>
            <person name="Peng D.H."/>
            <person name="Luo Y.B."/>
            <person name="Zou S.Q."/>
            <person name="Chen S.P."/>
            <person name="Lan S."/>
            <person name="Tsai W.C."/>
            <person name="Van de Peer Y."/>
            <person name="Liu Z.J."/>
        </authorList>
    </citation>
    <scope>NUCLEOTIDE SEQUENCE [LARGE SCALE GENOMIC DNA]</scope>
    <source>
        <strain evidence="3">Lor288</strain>
    </source>
</reference>
<dbReference type="PANTHER" id="PTHR35719">
    <property type="entry name" value="OS01G0680600 PROTEIN"/>
    <property type="match status" value="1"/>
</dbReference>
<gene>
    <name evidence="3" type="ORF">KSP40_PGU008996</name>
</gene>
<evidence type="ECO:0000313" key="4">
    <source>
        <dbReference type="Proteomes" id="UP001412067"/>
    </source>
</evidence>
<name>A0ABR2MDF4_9ASPA</name>
<feature type="compositionally biased region" description="Basic and acidic residues" evidence="1">
    <location>
        <begin position="64"/>
        <end position="85"/>
    </location>
</feature>
<dbReference type="PANTHER" id="PTHR35719:SF5">
    <property type="entry name" value="T6K12.7 PROTEIN"/>
    <property type="match status" value="1"/>
</dbReference>
<feature type="chain" id="PRO_5047089690" evidence="2">
    <location>
        <begin position="30"/>
        <end position="118"/>
    </location>
</feature>
<sequence length="118" mass="12238">MLPAIIASMLLATGPKAFLLALAVPLGQSVISPAIDKLWGSQGQEEPTIGPSRTRGKPSSKFSADFRNRERDESSDESGGREDSPSRAATDADSNDGKAAFITGVCGACICLDAVAEL</sequence>
<feature type="signal peptide" evidence="2">
    <location>
        <begin position="1"/>
        <end position="29"/>
    </location>
</feature>
<comment type="caution">
    <text evidence="3">The sequence shown here is derived from an EMBL/GenBank/DDBJ whole genome shotgun (WGS) entry which is preliminary data.</text>
</comment>
<dbReference type="EMBL" id="JBBWWR010000009">
    <property type="protein sequence ID" value="KAK8962071.1"/>
    <property type="molecule type" value="Genomic_DNA"/>
</dbReference>
<organism evidence="3 4">
    <name type="scientific">Platanthera guangdongensis</name>
    <dbReference type="NCBI Taxonomy" id="2320717"/>
    <lineage>
        <taxon>Eukaryota</taxon>
        <taxon>Viridiplantae</taxon>
        <taxon>Streptophyta</taxon>
        <taxon>Embryophyta</taxon>
        <taxon>Tracheophyta</taxon>
        <taxon>Spermatophyta</taxon>
        <taxon>Magnoliopsida</taxon>
        <taxon>Liliopsida</taxon>
        <taxon>Asparagales</taxon>
        <taxon>Orchidaceae</taxon>
        <taxon>Orchidoideae</taxon>
        <taxon>Orchideae</taxon>
        <taxon>Orchidinae</taxon>
        <taxon>Platanthera</taxon>
    </lineage>
</organism>
<evidence type="ECO:0000313" key="3">
    <source>
        <dbReference type="EMBL" id="KAK8962071.1"/>
    </source>
</evidence>
<keyword evidence="2" id="KW-0732">Signal</keyword>
<proteinExistence type="predicted"/>
<dbReference type="Proteomes" id="UP001412067">
    <property type="component" value="Unassembled WGS sequence"/>
</dbReference>
<keyword evidence="4" id="KW-1185">Reference proteome</keyword>
<feature type="region of interest" description="Disordered" evidence="1">
    <location>
        <begin position="40"/>
        <end position="94"/>
    </location>
</feature>
<evidence type="ECO:0000256" key="1">
    <source>
        <dbReference type="SAM" id="MobiDB-lite"/>
    </source>
</evidence>